<organism evidence="3 4">
    <name type="scientific">Candidatus Scatomorpha pullistercoris</name>
    <dbReference type="NCBI Taxonomy" id="2840929"/>
    <lineage>
        <taxon>Bacteria</taxon>
        <taxon>Bacillati</taxon>
        <taxon>Bacillota</taxon>
        <taxon>Clostridia</taxon>
        <taxon>Eubacteriales</taxon>
        <taxon>Candidatus Scatomorpha</taxon>
    </lineage>
</organism>
<dbReference type="Pfam" id="PF02541">
    <property type="entry name" value="Ppx-GppA"/>
    <property type="match status" value="1"/>
</dbReference>
<dbReference type="InterPro" id="IPR003695">
    <property type="entry name" value="Ppx_GppA_N"/>
</dbReference>
<sequence length="307" mass="32986">MYCVIDIGSNTIRLVVYTLEDGQLRQALSSKATAGLAGFVENGALSAEGIDRLLSVLERFRGVLTLLPGCRVFPFATASLRGLVNTPAILERVKRETGFDIDVITGREEAILDYRGAIGRMDEKSGLLVDIGGGSTELVFFRSRQIISAKSIDAGSLSLFSRFVSGVIPDRQELSAIRAEAERLISGAMPPAEGKAQLVSEPLCGVGGTARAVNALWLASKQTPAASGGYPVAWLRRVLAQAEDNPRKLMRRILKIAPERVHTLVPGLVMLNAVAELCGSNTVVTSGYGVREGYLEYMLEKEGVIHV</sequence>
<dbReference type="Gene3D" id="3.30.420.40">
    <property type="match status" value="1"/>
</dbReference>
<gene>
    <name evidence="3" type="ORF">IAD42_02980</name>
</gene>
<reference evidence="3" key="1">
    <citation type="submission" date="2020-10" db="EMBL/GenBank/DDBJ databases">
        <authorList>
            <person name="Gilroy R."/>
        </authorList>
    </citation>
    <scope>NUCLEOTIDE SEQUENCE</scope>
    <source>
        <strain evidence="3">ChiHecec3B27-6122</strain>
    </source>
</reference>
<dbReference type="InterPro" id="IPR043129">
    <property type="entry name" value="ATPase_NBD"/>
</dbReference>
<dbReference type="Proteomes" id="UP000886876">
    <property type="component" value="Unassembled WGS sequence"/>
</dbReference>
<evidence type="ECO:0000313" key="4">
    <source>
        <dbReference type="Proteomes" id="UP000886876"/>
    </source>
</evidence>
<dbReference type="GO" id="GO:0006357">
    <property type="term" value="P:regulation of transcription by RNA polymerase II"/>
    <property type="evidence" value="ECO:0007669"/>
    <property type="project" value="TreeGrafter"/>
</dbReference>
<dbReference type="Gene3D" id="3.30.420.150">
    <property type="entry name" value="Exopolyphosphatase. Domain 2"/>
    <property type="match status" value="1"/>
</dbReference>
<evidence type="ECO:0000256" key="1">
    <source>
        <dbReference type="ARBA" id="ARBA00007125"/>
    </source>
</evidence>
<proteinExistence type="inferred from homology"/>
<protein>
    <submittedName>
        <fullName evidence="3">Phosphatase</fullName>
    </submittedName>
</protein>
<dbReference type="EMBL" id="DVJS01000067">
    <property type="protein sequence ID" value="HIS96920.1"/>
    <property type="molecule type" value="Genomic_DNA"/>
</dbReference>
<name>A0A9D1G3L7_9FIRM</name>
<dbReference type="SUPFAM" id="SSF53067">
    <property type="entry name" value="Actin-like ATPase domain"/>
    <property type="match status" value="2"/>
</dbReference>
<feature type="domain" description="Ppx/GppA phosphatase N-terminal" evidence="2">
    <location>
        <begin position="22"/>
        <end position="301"/>
    </location>
</feature>
<dbReference type="CDD" id="cd24052">
    <property type="entry name" value="ASKHA_NBD_HpPPX-GppA-like"/>
    <property type="match status" value="1"/>
</dbReference>
<dbReference type="PANTHER" id="PTHR30005">
    <property type="entry name" value="EXOPOLYPHOSPHATASE"/>
    <property type="match status" value="1"/>
</dbReference>
<comment type="similarity">
    <text evidence="1">Belongs to the GppA/Ppx family.</text>
</comment>
<dbReference type="InterPro" id="IPR050273">
    <property type="entry name" value="GppA/Ppx_hydrolase"/>
</dbReference>
<accession>A0A9D1G3L7</accession>
<comment type="caution">
    <text evidence="3">The sequence shown here is derived from an EMBL/GenBank/DDBJ whole genome shotgun (WGS) entry which is preliminary data.</text>
</comment>
<evidence type="ECO:0000313" key="3">
    <source>
        <dbReference type="EMBL" id="HIS96920.1"/>
    </source>
</evidence>
<dbReference type="AlphaFoldDB" id="A0A9D1G3L7"/>
<reference evidence="3" key="2">
    <citation type="journal article" date="2021" name="PeerJ">
        <title>Extensive microbial diversity within the chicken gut microbiome revealed by metagenomics and culture.</title>
        <authorList>
            <person name="Gilroy R."/>
            <person name="Ravi A."/>
            <person name="Getino M."/>
            <person name="Pursley I."/>
            <person name="Horton D.L."/>
            <person name="Alikhan N.F."/>
            <person name="Baker D."/>
            <person name="Gharbi K."/>
            <person name="Hall N."/>
            <person name="Watson M."/>
            <person name="Adriaenssens E.M."/>
            <person name="Foster-Nyarko E."/>
            <person name="Jarju S."/>
            <person name="Secka A."/>
            <person name="Antonio M."/>
            <person name="Oren A."/>
            <person name="Chaudhuri R.R."/>
            <person name="La Ragione R."/>
            <person name="Hildebrand F."/>
            <person name="Pallen M.J."/>
        </authorList>
    </citation>
    <scope>NUCLEOTIDE SEQUENCE</scope>
    <source>
        <strain evidence="3">ChiHecec3B27-6122</strain>
    </source>
</reference>
<evidence type="ECO:0000259" key="2">
    <source>
        <dbReference type="Pfam" id="PF02541"/>
    </source>
</evidence>
<dbReference type="PANTHER" id="PTHR30005:SF0">
    <property type="entry name" value="RETROGRADE REGULATION PROTEIN 2"/>
    <property type="match status" value="1"/>
</dbReference>